<keyword evidence="2" id="KW-0245">EGF-like domain</keyword>
<feature type="region of interest" description="Disordered" evidence="3">
    <location>
        <begin position="868"/>
        <end position="905"/>
    </location>
</feature>
<feature type="compositionally biased region" description="Pro residues" evidence="3">
    <location>
        <begin position="892"/>
        <end position="905"/>
    </location>
</feature>
<feature type="compositionally biased region" description="Low complexity" evidence="3">
    <location>
        <begin position="697"/>
        <end position="706"/>
    </location>
</feature>
<comment type="caution">
    <text evidence="2">Lacks conserved residue(s) required for the propagation of feature annotation.</text>
</comment>
<dbReference type="InterPro" id="IPR016201">
    <property type="entry name" value="PSI"/>
</dbReference>
<evidence type="ECO:0000259" key="4">
    <source>
        <dbReference type="PROSITE" id="PS50026"/>
    </source>
</evidence>
<evidence type="ECO:0000256" key="1">
    <source>
        <dbReference type="ARBA" id="ARBA00023180"/>
    </source>
</evidence>
<feature type="compositionally biased region" description="Basic and acidic residues" evidence="3">
    <location>
        <begin position="1842"/>
        <end position="1851"/>
    </location>
</feature>
<feature type="compositionally biased region" description="Polar residues" evidence="3">
    <location>
        <begin position="1679"/>
        <end position="1690"/>
    </location>
</feature>
<evidence type="ECO:0000313" key="5">
    <source>
        <dbReference type="EMBL" id="GIL64086.1"/>
    </source>
</evidence>
<sequence>MNNTATSGSSSSSSSPAAWAAAPDSYCASLPRPTSQRVCNVQPCPDPPLRLLTPEPGAVLPAGAAVVNITWVGGNPYGVVMVRAALVARGLAARPVVARSGGVVGRPLQWLPVGSLGLPYAVPNVGWAAWNVPAEVESGWYVLQLASFGGASTGGNSDDSSGVGAINTAIVAGPIAVQGIVSYVAMFLPWSPVALLTSTVQLSLRGTYGAATSAPLDLSLALLQTSRSAKAVTVTCIDVGEPLEVGVQLTPPTHSAVAVATNLSPPELLAFSVVIFDSSWSRFEAGFPGGVSATVSGPVVSPVCGAFNGSCAVCVSFSGCGYCHASGECMALGGAATGGGPAVRSCPAAAWASTEASCGADRCAALRSCATCMRVAGCGWCAATCSCSAVHSVSHRPLSRFGNGSAICSASRWLPFLLPGQTCASAPQTAGSTCPSGPFPASAKATLVALPVGGGEGRGGVALANGSTLAVRLSASGSAPMEDCAEAGCAPPPKGTCTAIGTASYCDCTGGWSGPLCEVPPGPCWGDQFCSVDGLCVEVMTVVVNVTTSVVAACACRPGYAIRGLVEGCVKVTQAAAQAPTSPRAPPLPPSMPSPPAPSCGLDGTGCYGHGTCGVAAPRCSCDDGWGDFYKCLQPEAFDKGWDCSCQCPTDLETCVPGSGGACRWCVSHDDSAGCVPVNQPCPEYTYMGGGRSLLTTGSLQQQQQQQKEEEEEEEKENDSPGNAVDAVAVTHFTNPAAVAGRPRRMGAAASAPTATSPSPETVIAAARARKRRLSRNYLLGRVLQQQTPSTANFSSFTSSLSTTPFYSWQILTAPTTGGNATIINATMPEALVMGISPGLYEFELVLKDNNGNTNSARANVLVTRDPWAPEAPPLPTGPASMSPPASITMPAPSPVPPAPTGKLSPPMPVPVPSPMPGLPSGLDPTAERYFPFASVPLSAPPPRPSPVLASFEAEVTLPIALSAKTTLPAVRGAILQLAYNYLTVPVRFQAGMPNGSCAQGPQAALATALAYPLRLPAANISTVSCQSGSGAGGSGSFCDAVAAVQAVLMFKVDPATVLESFKTAVFNALSSASSSRNGSINGLCPVVEGETDASTAAPGCMVRAISTPDSSFSDCQAFVSVLLPAMDTMVQTVLDGSGSSLVIMRTQCRATIYSNGVKAPSPAPPPGPPPALPVDAGKANYVSTDAIGDGARSSDDNRNGSGGGGGSKAVVIGVAAACSVVLLSALLVLLLCCRRRRIQERAAEDETTRQGAERADEVPDLPAQLMSTSEDYAASGGRHWLLFFCFRRSNRGSRSGGSWRGARVAPEDKKLRDEGDVELAATGTELGGIGTEGGRKEGFMEEGLSVASAGGSASTASAGGPAAGTDAAMPMDPARSVDSDMLLMATARLPTEDSAAAAELPSGALPPGLVPPEPTILMPPSTQSSDISSGIRANNGVGDTIGGGTVAPAAADDGGRSTGNDHVGPASSVLSRSSVQGMEHTREIASSWPELVGSSPAFEATEQEIASLKISAEPSTSAPPSASEPSVVLPAVATATLAAQPPKSPLPVGEPTVGSLLALEPATAPPNALLSTVSSQPAAEMAAPMALSLSSLTNQSVAPSPHVAPASPPVRVSLISPVSAAGPRLSVLPPIAAPLEHLPQLDPVLAPRSLGARLILPVTVPQHQHSAIGIGGDGDTTSTNASPAANSTGAGADIGVSTGGIIEDSNGAGDIIAALPSVAGRRSVLPSLAMAVPMAAVVPGIIRTRGIFAKPSLMLGLRQGSGDASGSEDNGDGLSVLPPQGASTTGSPSGGTPTDLASGTGSAVAIMTNTAASRGNSMGTPAGEKRGKKEPEISPEEEGTEEKAEVDQKRKLTASISGGSRRSAADAAAAVHAAAVAAATAAVASASPSATAGGRNVRTFQRAHGPDGGGSPGDEDECGAVTAGNGAGAGGAIRQFQRPGSGEASSQVDDAAAAAGSSSDADRNPSQGALEQRSFRRPDGALHGSELDSVATSPAGGIPVAVMGGAAVLASGAAVRAMKHGAGVETPAEDLAGFDVPLAASAITASGTPEPSPVR</sequence>
<name>A0A8J4F796_9CHLO</name>
<feature type="region of interest" description="Disordered" evidence="3">
    <location>
        <begin position="1347"/>
        <end position="1366"/>
    </location>
</feature>
<feature type="region of interest" description="Disordered" evidence="3">
    <location>
        <begin position="1670"/>
        <end position="1690"/>
    </location>
</feature>
<feature type="domain" description="EGF-like" evidence="4">
    <location>
        <begin position="480"/>
        <end position="518"/>
    </location>
</feature>
<dbReference type="SMART" id="SM00423">
    <property type="entry name" value="PSI"/>
    <property type="match status" value="2"/>
</dbReference>
<feature type="compositionally biased region" description="Pro residues" evidence="3">
    <location>
        <begin position="1162"/>
        <end position="1173"/>
    </location>
</feature>
<evidence type="ECO:0000313" key="6">
    <source>
        <dbReference type="Proteomes" id="UP000747399"/>
    </source>
</evidence>
<feature type="compositionally biased region" description="Low complexity" evidence="3">
    <location>
        <begin position="748"/>
        <end position="761"/>
    </location>
</feature>
<keyword evidence="6" id="KW-1185">Reference proteome</keyword>
<keyword evidence="1" id="KW-0325">Glycoprotein</keyword>
<feature type="region of interest" description="Disordered" evidence="3">
    <location>
        <begin position="1450"/>
        <end position="1482"/>
    </location>
</feature>
<dbReference type="PROSITE" id="PS01186">
    <property type="entry name" value="EGF_2"/>
    <property type="match status" value="1"/>
</dbReference>
<feature type="compositionally biased region" description="Basic and acidic residues" evidence="3">
    <location>
        <begin position="1306"/>
        <end position="1315"/>
    </location>
</feature>
<feature type="region of interest" description="Disordered" evidence="3">
    <location>
        <begin position="1158"/>
        <end position="1206"/>
    </location>
</feature>
<feature type="disulfide bond" evidence="2">
    <location>
        <begin position="508"/>
        <end position="517"/>
    </location>
</feature>
<evidence type="ECO:0000256" key="3">
    <source>
        <dbReference type="SAM" id="MobiDB-lite"/>
    </source>
</evidence>
<feature type="region of interest" description="Disordered" evidence="3">
    <location>
        <begin position="697"/>
        <end position="761"/>
    </location>
</feature>
<feature type="region of interest" description="Disordered" evidence="3">
    <location>
        <begin position="1759"/>
        <end position="1871"/>
    </location>
</feature>
<dbReference type="PANTHER" id="PTHR45691:SF1">
    <property type="entry name" value="FH2 DOMAIN-CONTAINING PROTEIN 1-RELATED"/>
    <property type="match status" value="1"/>
</dbReference>
<protein>
    <recommendedName>
        <fullName evidence="4">EGF-like domain-containing protein</fullName>
    </recommendedName>
</protein>
<feature type="compositionally biased region" description="Low complexity" evidence="3">
    <location>
        <begin position="1854"/>
        <end position="1871"/>
    </location>
</feature>
<feature type="compositionally biased region" description="Polar residues" evidence="3">
    <location>
        <begin position="1796"/>
        <end position="1820"/>
    </location>
</feature>
<feature type="region of interest" description="Disordered" evidence="3">
    <location>
        <begin position="1886"/>
        <end position="1997"/>
    </location>
</feature>
<feature type="compositionally biased region" description="Low complexity" evidence="3">
    <location>
        <begin position="1886"/>
        <end position="1896"/>
    </location>
</feature>
<dbReference type="Gene3D" id="2.60.40.10">
    <property type="entry name" value="Immunoglobulins"/>
    <property type="match status" value="1"/>
</dbReference>
<proteinExistence type="predicted"/>
<comment type="caution">
    <text evidence="5">The sequence shown here is derived from an EMBL/GenBank/DDBJ whole genome shotgun (WGS) entry which is preliminary data.</text>
</comment>
<feature type="region of interest" description="Disordered" evidence="3">
    <location>
        <begin position="1292"/>
        <end position="1336"/>
    </location>
</feature>
<feature type="compositionally biased region" description="Low complexity" evidence="3">
    <location>
        <begin position="1945"/>
        <end position="1960"/>
    </location>
</feature>
<dbReference type="EMBL" id="BNCO01000063">
    <property type="protein sequence ID" value="GIL64086.1"/>
    <property type="molecule type" value="Genomic_DNA"/>
</dbReference>
<organism evidence="5 6">
    <name type="scientific">Volvox africanus</name>
    <dbReference type="NCBI Taxonomy" id="51714"/>
    <lineage>
        <taxon>Eukaryota</taxon>
        <taxon>Viridiplantae</taxon>
        <taxon>Chlorophyta</taxon>
        <taxon>core chlorophytes</taxon>
        <taxon>Chlorophyceae</taxon>
        <taxon>CS clade</taxon>
        <taxon>Chlamydomonadales</taxon>
        <taxon>Volvocaceae</taxon>
        <taxon>Volvox</taxon>
    </lineage>
</organism>
<feature type="compositionally biased region" description="Low complexity" evidence="3">
    <location>
        <begin position="1779"/>
        <end position="1795"/>
    </location>
</feature>
<gene>
    <name evidence="5" type="ORF">Vafri_18065</name>
</gene>
<dbReference type="PROSITE" id="PS50026">
    <property type="entry name" value="EGF_3"/>
    <property type="match status" value="1"/>
</dbReference>
<dbReference type="GO" id="GO:0005884">
    <property type="term" value="C:actin filament"/>
    <property type="evidence" value="ECO:0007669"/>
    <property type="project" value="TreeGrafter"/>
</dbReference>
<feature type="disulfide bond" evidence="2">
    <location>
        <begin position="489"/>
        <end position="506"/>
    </location>
</feature>
<dbReference type="InterPro" id="IPR013783">
    <property type="entry name" value="Ig-like_fold"/>
</dbReference>
<dbReference type="InterPro" id="IPR051412">
    <property type="entry name" value="Formin_Homology_Diaphanous_sf"/>
</dbReference>
<dbReference type="InterPro" id="IPR000742">
    <property type="entry name" value="EGF"/>
</dbReference>
<dbReference type="PANTHER" id="PTHR45691">
    <property type="entry name" value="PROTEIN DIAPHANOUS"/>
    <property type="match status" value="1"/>
</dbReference>
<evidence type="ECO:0000256" key="2">
    <source>
        <dbReference type="PROSITE-ProRule" id="PRU00076"/>
    </source>
</evidence>
<dbReference type="PROSITE" id="PS00022">
    <property type="entry name" value="EGF_1"/>
    <property type="match status" value="1"/>
</dbReference>
<feature type="compositionally biased region" description="Basic and acidic residues" evidence="3">
    <location>
        <begin position="1824"/>
        <end position="1833"/>
    </location>
</feature>
<accession>A0A8J4F796</accession>
<reference evidence="5" key="1">
    <citation type="journal article" date="2021" name="Proc. Natl. Acad. Sci. U.S.A.">
        <title>Three genomes in the algal genus Volvox reveal the fate of a haploid sex-determining region after a transition to homothallism.</title>
        <authorList>
            <person name="Yamamoto K."/>
            <person name="Hamaji T."/>
            <person name="Kawai-Toyooka H."/>
            <person name="Matsuzaki R."/>
            <person name="Takahashi F."/>
            <person name="Nishimura Y."/>
            <person name="Kawachi M."/>
            <person name="Noguchi H."/>
            <person name="Minakuchi Y."/>
            <person name="Umen J.G."/>
            <person name="Toyoda A."/>
            <person name="Nozaki H."/>
        </authorList>
    </citation>
    <scope>NUCLEOTIDE SEQUENCE</scope>
    <source>
        <strain evidence="5">NIES-3780</strain>
    </source>
</reference>
<dbReference type="SMART" id="SM00181">
    <property type="entry name" value="EGF"/>
    <property type="match status" value="3"/>
</dbReference>
<dbReference type="GO" id="GO:0030041">
    <property type="term" value="P:actin filament polymerization"/>
    <property type="evidence" value="ECO:0007669"/>
    <property type="project" value="TreeGrafter"/>
</dbReference>
<dbReference type="Proteomes" id="UP000747399">
    <property type="component" value="Unassembled WGS sequence"/>
</dbReference>
<keyword evidence="2" id="KW-1015">Disulfide bond</keyword>
<feature type="compositionally biased region" description="Low complexity" evidence="3">
    <location>
        <begin position="1348"/>
        <end position="1366"/>
    </location>
</feature>